<evidence type="ECO:0000313" key="5">
    <source>
        <dbReference type="Proteomes" id="UP000261257"/>
    </source>
</evidence>
<keyword evidence="1" id="KW-1133">Transmembrane helix</keyword>
<dbReference type="AlphaFoldDB" id="A0A174E9U1"/>
<protein>
    <recommendedName>
        <fullName evidence="6">DUF4179 domain-containing protein</fullName>
    </recommendedName>
</protein>
<accession>A0A174E9U1</accession>
<gene>
    <name evidence="3" type="ORF">DXC39_23990</name>
    <name evidence="2" type="ORF">ERS852407_02557</name>
</gene>
<dbReference type="RefSeq" id="WP_055655564.1">
    <property type="nucleotide sequence ID" value="NZ_CABIXC010000005.1"/>
</dbReference>
<reference evidence="2 4" key="1">
    <citation type="submission" date="2015-09" db="EMBL/GenBank/DDBJ databases">
        <authorList>
            <consortium name="Pathogen Informatics"/>
        </authorList>
    </citation>
    <scope>NUCLEOTIDE SEQUENCE [LARGE SCALE GENOMIC DNA]</scope>
    <source>
        <strain evidence="2 4">2789STDY5608850</strain>
    </source>
</reference>
<evidence type="ECO:0000313" key="2">
    <source>
        <dbReference type="EMBL" id="CUO34413.1"/>
    </source>
</evidence>
<dbReference type="Proteomes" id="UP000261257">
    <property type="component" value="Unassembled WGS sequence"/>
</dbReference>
<name>A0A174E9U1_9FIRM</name>
<proteinExistence type="predicted"/>
<evidence type="ECO:0008006" key="6">
    <source>
        <dbReference type="Google" id="ProtNLM"/>
    </source>
</evidence>
<keyword evidence="1" id="KW-0812">Transmembrane</keyword>
<dbReference type="EMBL" id="QSSQ01000033">
    <property type="protein sequence ID" value="RGL98547.1"/>
    <property type="molecule type" value="Genomic_DNA"/>
</dbReference>
<evidence type="ECO:0000313" key="4">
    <source>
        <dbReference type="Proteomes" id="UP000095651"/>
    </source>
</evidence>
<sequence length="429" mass="47970">MNRNRYDMDELLDDDLMAELTERTFQRVEGDRLGKGGRLRKTVGILVACTAFVLVLTNFDSVLAAVRTFITYVVGDAVETDSAILTQYEVLESPVPFTDGEGYWVDLAYRKNDSLYFNISLTNQDMDVKDTLYVELAGKTYRCTQTGGYTESRRSSDTGEKTVRSENSYMLEDAPEGNTMTLRLEDHCVTITLEPSPEYAADTVRKAELGWLEVDFIPLSKNRRVLGYVAKTEDSVLKDAFIFFPYGEMKDQDGKTVKASYIGGDDNFSHELVAAEGTVINGFSSSKVGYRLGGAYDSSLGEYRFTMPEKGKTIAVNRDLEISGITMKLKTIQRSAEDEITFTFAEETNRGTLTGMTLGCEENENISNTTSTGNVFTAGISWSWTEFTIGGTAKLMTLFPYETGDEVIIIFREIEGEMEGEIQVQWDSR</sequence>
<dbReference type="EMBL" id="CYZE01000005">
    <property type="protein sequence ID" value="CUO34413.1"/>
    <property type="molecule type" value="Genomic_DNA"/>
</dbReference>
<reference evidence="3 5" key="2">
    <citation type="submission" date="2018-08" db="EMBL/GenBank/DDBJ databases">
        <title>A genome reference for cultivated species of the human gut microbiota.</title>
        <authorList>
            <person name="Zou Y."/>
            <person name="Xue W."/>
            <person name="Luo G."/>
        </authorList>
    </citation>
    <scope>NUCLEOTIDE SEQUENCE [LARGE SCALE GENOMIC DNA]</scope>
    <source>
        <strain evidence="3 5">TF05-11AC</strain>
    </source>
</reference>
<evidence type="ECO:0000313" key="3">
    <source>
        <dbReference type="EMBL" id="RGL98547.1"/>
    </source>
</evidence>
<organism evidence="2 4">
    <name type="scientific">Hungatella hathewayi</name>
    <dbReference type="NCBI Taxonomy" id="154046"/>
    <lineage>
        <taxon>Bacteria</taxon>
        <taxon>Bacillati</taxon>
        <taxon>Bacillota</taxon>
        <taxon>Clostridia</taxon>
        <taxon>Lachnospirales</taxon>
        <taxon>Lachnospiraceae</taxon>
        <taxon>Hungatella</taxon>
    </lineage>
</organism>
<dbReference type="Proteomes" id="UP000095651">
    <property type="component" value="Unassembled WGS sequence"/>
</dbReference>
<evidence type="ECO:0000256" key="1">
    <source>
        <dbReference type="SAM" id="Phobius"/>
    </source>
</evidence>
<keyword evidence="1" id="KW-0472">Membrane</keyword>
<feature type="transmembrane region" description="Helical" evidence="1">
    <location>
        <begin position="42"/>
        <end position="59"/>
    </location>
</feature>